<organism evidence="4">
    <name type="scientific">uncultured marine thaumarchaeote KM3_161_D03</name>
    <dbReference type="NCBI Taxonomy" id="1456031"/>
    <lineage>
        <taxon>Archaea</taxon>
        <taxon>Nitrososphaerota</taxon>
        <taxon>environmental samples</taxon>
    </lineage>
</organism>
<dbReference type="UniPathway" id="UPA00917"/>
<comment type="pathway">
    <text evidence="1">Biopolymer metabolism; poly-(R)-3-hydroxybutanoate biosynthesis.</text>
</comment>
<dbReference type="AlphaFoldDB" id="A0A075GMF7"/>
<dbReference type="EMBL" id="KF900670">
    <property type="protein sequence ID" value="AIF03097.1"/>
    <property type="molecule type" value="Genomic_DNA"/>
</dbReference>
<evidence type="ECO:0000256" key="1">
    <source>
        <dbReference type="ARBA" id="ARBA00004683"/>
    </source>
</evidence>
<dbReference type="InterPro" id="IPR010123">
    <property type="entry name" value="PHA_synth_III_E"/>
</dbReference>
<evidence type="ECO:0000313" key="4">
    <source>
        <dbReference type="EMBL" id="AIF03097.1"/>
    </source>
</evidence>
<keyword evidence="3" id="KW-0583">PHB biosynthesis</keyword>
<dbReference type="GO" id="GO:0042619">
    <property type="term" value="P:poly-hydroxybutyrate biosynthetic process"/>
    <property type="evidence" value="ECO:0007669"/>
    <property type="project" value="UniProtKB-KW"/>
</dbReference>
<proteinExistence type="predicted"/>
<name>A0A075GMF7_9ARCH</name>
<evidence type="ECO:0000256" key="2">
    <source>
        <dbReference type="ARBA" id="ARBA00019066"/>
    </source>
</evidence>
<protein>
    <recommendedName>
        <fullName evidence="2">Poly(3-hydroxyalkanoate) polymerase subunit PhaE</fullName>
    </recommendedName>
</protein>
<sequence>MRSIYCDLFMDNYMENESNVTDYYKKTAMFWSDMIAMMSSKPTTLSAVGPLRNLSTNLKKITSELTESNKEIVKFNNFLIEYYKQLADTWTGAQKEVSSKISKVPQNEEGLEAYKRVWIDIFENNFTGLFDSRKFSENYNKLVSTELDLLKRWNAITDVMLKSANLPTKQEIEEIYEELHTLKSRISKLESSKKKA</sequence>
<dbReference type="Pfam" id="PF09712">
    <property type="entry name" value="PHA_synth_III_E"/>
    <property type="match status" value="1"/>
</dbReference>
<reference evidence="4" key="1">
    <citation type="journal article" date="2014" name="Genome Biol. Evol.">
        <title>Pangenome evidence for extensive interdomain horizontal transfer affecting lineage core and shell genes in uncultured planktonic thaumarchaeota and euryarchaeota.</title>
        <authorList>
            <person name="Deschamps P."/>
            <person name="Zivanovic Y."/>
            <person name="Moreira D."/>
            <person name="Rodriguez-Valera F."/>
            <person name="Lopez-Garcia P."/>
        </authorList>
    </citation>
    <scope>NUCLEOTIDE SEQUENCE</scope>
</reference>
<accession>A0A075GMF7</accession>
<evidence type="ECO:0000256" key="3">
    <source>
        <dbReference type="ARBA" id="ARBA00022752"/>
    </source>
</evidence>